<dbReference type="KEGG" id="mmab:HQ865_18245"/>
<proteinExistence type="predicted"/>
<keyword evidence="2" id="KW-1185">Reference proteome</keyword>
<protein>
    <submittedName>
        <fullName evidence="1">Uncharacterized protein</fullName>
    </submittedName>
</protein>
<dbReference type="EMBL" id="CP054139">
    <property type="protein sequence ID" value="QKJ31623.1"/>
    <property type="molecule type" value="Genomic_DNA"/>
</dbReference>
<organism evidence="1 2">
    <name type="scientific">Mucilaginibacter mali</name>
    <dbReference type="NCBI Taxonomy" id="2740462"/>
    <lineage>
        <taxon>Bacteria</taxon>
        <taxon>Pseudomonadati</taxon>
        <taxon>Bacteroidota</taxon>
        <taxon>Sphingobacteriia</taxon>
        <taxon>Sphingobacteriales</taxon>
        <taxon>Sphingobacteriaceae</taxon>
        <taxon>Mucilaginibacter</taxon>
    </lineage>
</organism>
<reference evidence="1 2" key="1">
    <citation type="submission" date="2020-05" db="EMBL/GenBank/DDBJ databases">
        <title>Mucilaginibacter mali sp. nov.</title>
        <authorList>
            <person name="Kim H.S."/>
            <person name="Lee K.C."/>
            <person name="Suh M.K."/>
            <person name="Kim J.-S."/>
            <person name="Han K.-I."/>
            <person name="Eom M.K."/>
            <person name="Shin Y.K."/>
            <person name="Lee J.-S."/>
        </authorList>
    </citation>
    <scope>NUCLEOTIDE SEQUENCE [LARGE SCALE GENOMIC DNA]</scope>
    <source>
        <strain evidence="1 2">G2-14</strain>
    </source>
</reference>
<dbReference type="AlphaFoldDB" id="A0A7D4PWC5"/>
<sequence>MYKISIAGLELSITDPEERLRMGGPFTGIVTVNNVTILGDCVLENFVYKEDDKLLFFIKYHKVGNYQYFTINFYNLNNLRVYEFDREFEIIHIKQFITPVELEIFYAFHDQLPHLRSIFNLDSETFIEV</sequence>
<name>A0A7D4PWC5_9SPHI</name>
<evidence type="ECO:0000313" key="2">
    <source>
        <dbReference type="Proteomes" id="UP000505355"/>
    </source>
</evidence>
<dbReference type="RefSeq" id="WP_173416282.1">
    <property type="nucleotide sequence ID" value="NZ_CP054139.1"/>
</dbReference>
<accession>A0A7D4PWC5</accession>
<evidence type="ECO:0000313" key="1">
    <source>
        <dbReference type="EMBL" id="QKJ31623.1"/>
    </source>
</evidence>
<dbReference type="Proteomes" id="UP000505355">
    <property type="component" value="Chromosome"/>
</dbReference>
<gene>
    <name evidence="1" type="ORF">HQ865_18245</name>
</gene>